<dbReference type="SUPFAM" id="SSF53335">
    <property type="entry name" value="S-adenosyl-L-methionine-dependent methyltransferases"/>
    <property type="match status" value="1"/>
</dbReference>
<dbReference type="GO" id="GO:0030170">
    <property type="term" value="F:pyridoxal phosphate binding"/>
    <property type="evidence" value="ECO:0007669"/>
    <property type="project" value="InterPro"/>
</dbReference>
<keyword evidence="15" id="KW-1185">Reference proteome</keyword>
<dbReference type="SUPFAM" id="SSF53383">
    <property type="entry name" value="PLP-dependent transferases"/>
    <property type="match status" value="1"/>
</dbReference>
<keyword evidence="9" id="KW-0663">Pyridoxal phosphate</keyword>
<evidence type="ECO:0000256" key="4">
    <source>
        <dbReference type="ARBA" id="ARBA00006376"/>
    </source>
</evidence>
<dbReference type="GO" id="GO:0005634">
    <property type="term" value="C:nucleus"/>
    <property type="evidence" value="ECO:0007669"/>
    <property type="project" value="TreeGrafter"/>
</dbReference>
<comment type="cofactor">
    <cofactor evidence="1">
        <name>pyridoxal 5'-phosphate</name>
        <dbReference type="ChEBI" id="CHEBI:597326"/>
    </cofactor>
</comment>
<dbReference type="GO" id="GO:0008757">
    <property type="term" value="F:S-adenosylmethionine-dependent methyltransferase activity"/>
    <property type="evidence" value="ECO:0007669"/>
    <property type="project" value="InterPro"/>
</dbReference>
<feature type="domain" description="Methyltransferase type 11" evidence="14">
    <location>
        <begin position="64"/>
        <end position="157"/>
    </location>
</feature>
<sequence>MPIMASRLFSHLRSASTSASKVVPPYIKVFDRETKRKQRNWSANQSEFELTRFIRDEKNTVCIDLGCGAGHIGMHLIRENVGCLIQLDMSEAMVRASKSAEENEFPTFRAIADEELVPFRPECADLILSGLSAHWINDLPNWFLRCFQTLREDGVMIGGLLAGETLHELRISLQLAEMERLGGIGAHISPFVEAQDIASLMNRAGFQLFNNKMSTNNSNLLNGFNPTHVERENYKGNSILKDSVDSVDPEIYALLKKEKERQKLGIHLIASENFTSKAVSETVGSCLTNKYSEGYPGVRYYGGNEYIDQVENICRKRALQLFGLNSEKWGVNVQALSGSPANFAVYTAIVEPHGRLMGLELTDGGHLTHGFFSPTKKVSATSLFFESMPYRVNPNTGLIDYDLLEQNALLFRPKLIIAGISCYAQLLDYKRFREICDKCGAFLMADMAHIAGLVAGGAIPSPFNYADIVTTTTHKTFIKLILSNLIFVFSLRGPRGALIFFRKGVKSINNKGEKTFYDFESKINSAVFPGLQGGPHNHSIAAIAVALKQCLTNEFVEYSHQILKNAKILANSLQNKGYTLITGGTQTHLCLLDLRPKHLDAARIEHILDLVHIVTNKNTCPGDKSALKPGGIRLGTPAMTSRGLKEKDFERIAEFINKAIEIYQKNEEIFVEAKTLKEFKQIIANNEKFKNEINLLGKEVIEFSKCFDLPGGDDI</sequence>
<dbReference type="NCBIfam" id="NF000586">
    <property type="entry name" value="PRK00011.1"/>
    <property type="match status" value="1"/>
</dbReference>
<dbReference type="PANTHER" id="PTHR11680:SF59">
    <property type="entry name" value="SERINE HYDROXYMETHYLTRANSFERASE, CYTOSOLIC"/>
    <property type="match status" value="1"/>
</dbReference>
<evidence type="ECO:0000256" key="11">
    <source>
        <dbReference type="ARBA" id="ARBA00032953"/>
    </source>
</evidence>
<dbReference type="GO" id="GO:0004372">
    <property type="term" value="F:glycine hydroxymethyltransferase activity"/>
    <property type="evidence" value="ECO:0007669"/>
    <property type="project" value="UniProtKB-EC"/>
</dbReference>
<dbReference type="InterPro" id="IPR015422">
    <property type="entry name" value="PyrdxlP-dep_Trfase_small"/>
</dbReference>
<evidence type="ECO:0000256" key="5">
    <source>
        <dbReference type="ARBA" id="ARBA00012256"/>
    </source>
</evidence>
<evidence type="ECO:0000256" key="10">
    <source>
        <dbReference type="ARBA" id="ARBA00031137"/>
    </source>
</evidence>
<comment type="similarity">
    <text evidence="4">Belongs to the SHMT family.</text>
</comment>
<dbReference type="PANTHER" id="PTHR11680">
    <property type="entry name" value="SERINE HYDROXYMETHYLTRANSFERASE"/>
    <property type="match status" value="1"/>
</dbReference>
<evidence type="ECO:0000256" key="7">
    <source>
        <dbReference type="ARBA" id="ARBA00022563"/>
    </source>
</evidence>
<keyword evidence="7" id="KW-0554">One-carbon metabolism</keyword>
<dbReference type="Pfam" id="PF08241">
    <property type="entry name" value="Methyltransf_11"/>
    <property type="match status" value="1"/>
</dbReference>
<dbReference type="Gene3D" id="3.40.50.150">
    <property type="entry name" value="Vaccinia Virus protein VP39"/>
    <property type="match status" value="1"/>
</dbReference>
<dbReference type="Proteomes" id="UP000887560">
    <property type="component" value="Unplaced"/>
</dbReference>
<dbReference type="GO" id="GO:0019264">
    <property type="term" value="P:glycine biosynthetic process from serine"/>
    <property type="evidence" value="ECO:0007669"/>
    <property type="project" value="InterPro"/>
</dbReference>
<evidence type="ECO:0000259" key="14">
    <source>
        <dbReference type="Pfam" id="PF08241"/>
    </source>
</evidence>
<dbReference type="InterPro" id="IPR001085">
    <property type="entry name" value="Ser_HO-MeTrfase"/>
</dbReference>
<dbReference type="Pfam" id="PF00464">
    <property type="entry name" value="SHMT"/>
    <property type="match status" value="1"/>
</dbReference>
<dbReference type="InterPro" id="IPR013216">
    <property type="entry name" value="Methyltransf_11"/>
</dbReference>
<evidence type="ECO:0000256" key="12">
    <source>
        <dbReference type="ARBA" id="ARBA00079679"/>
    </source>
</evidence>
<protein>
    <recommendedName>
        <fullName evidence="6">Serine hydroxymethyltransferase</fullName>
        <ecNumber evidence="5">2.1.2.1</ecNumber>
    </recommendedName>
    <alternativeName>
        <fullName evidence="11">Glycine hydroxymethyltransferase</fullName>
    </alternativeName>
    <alternativeName>
        <fullName evidence="12">Maternal effect lethal protein 32</fullName>
    </alternativeName>
    <alternativeName>
        <fullName evidence="10">Serine methylase</fullName>
    </alternativeName>
</protein>
<evidence type="ECO:0000313" key="16">
    <source>
        <dbReference type="WBParaSite" id="scf7180000424282.g12706"/>
    </source>
</evidence>
<dbReference type="FunFam" id="3.40.640.10:FF:000097">
    <property type="entry name" value="Serine hydroxymethyltransferase"/>
    <property type="match status" value="1"/>
</dbReference>
<dbReference type="Gene3D" id="3.40.640.10">
    <property type="entry name" value="Type I PLP-dependent aspartate aminotransferase-like (Major domain)"/>
    <property type="match status" value="1"/>
</dbReference>
<evidence type="ECO:0000256" key="9">
    <source>
        <dbReference type="ARBA" id="ARBA00022898"/>
    </source>
</evidence>
<name>A0A915PCZ5_9BILA</name>
<organism evidence="15 16">
    <name type="scientific">Meloidogyne floridensis</name>
    <dbReference type="NCBI Taxonomy" id="298350"/>
    <lineage>
        <taxon>Eukaryota</taxon>
        <taxon>Metazoa</taxon>
        <taxon>Ecdysozoa</taxon>
        <taxon>Nematoda</taxon>
        <taxon>Chromadorea</taxon>
        <taxon>Rhabditida</taxon>
        <taxon>Tylenchina</taxon>
        <taxon>Tylenchomorpha</taxon>
        <taxon>Tylenchoidea</taxon>
        <taxon>Meloidogynidae</taxon>
        <taxon>Meloidogyninae</taxon>
        <taxon>Meloidogyne</taxon>
    </lineage>
</organism>
<dbReference type="InterPro" id="IPR015424">
    <property type="entry name" value="PyrdxlP-dep_Trfase"/>
</dbReference>
<dbReference type="WBParaSite" id="scf7180000424282.g12706">
    <property type="protein sequence ID" value="scf7180000424282.g12706"/>
    <property type="gene ID" value="scf7180000424282.g12706"/>
</dbReference>
<dbReference type="CDD" id="cd02440">
    <property type="entry name" value="AdoMet_MTases"/>
    <property type="match status" value="1"/>
</dbReference>
<dbReference type="InterPro" id="IPR039429">
    <property type="entry name" value="SHMT-like_dom"/>
</dbReference>
<dbReference type="CDD" id="cd00378">
    <property type="entry name" value="SHMT"/>
    <property type="match status" value="1"/>
</dbReference>
<keyword evidence="8" id="KW-0808">Transferase</keyword>
<evidence type="ECO:0000259" key="13">
    <source>
        <dbReference type="Pfam" id="PF00464"/>
    </source>
</evidence>
<feature type="domain" description="Serine hydroxymethyltransferase-like" evidence="13">
    <location>
        <begin position="245"/>
        <end position="656"/>
    </location>
</feature>
<dbReference type="GO" id="GO:0005739">
    <property type="term" value="C:mitochondrion"/>
    <property type="evidence" value="ECO:0007669"/>
    <property type="project" value="TreeGrafter"/>
</dbReference>
<evidence type="ECO:0000256" key="3">
    <source>
        <dbReference type="ARBA" id="ARBA00004777"/>
    </source>
</evidence>
<reference evidence="16" key="1">
    <citation type="submission" date="2022-11" db="UniProtKB">
        <authorList>
            <consortium name="WormBaseParasite"/>
        </authorList>
    </citation>
    <scope>IDENTIFICATION</scope>
</reference>
<dbReference type="HAMAP" id="MF_00051">
    <property type="entry name" value="SHMT"/>
    <property type="match status" value="1"/>
</dbReference>
<dbReference type="AlphaFoldDB" id="A0A915PCZ5"/>
<evidence type="ECO:0000256" key="2">
    <source>
        <dbReference type="ARBA" id="ARBA00002224"/>
    </source>
</evidence>
<evidence type="ECO:0000256" key="6">
    <source>
        <dbReference type="ARBA" id="ARBA00016846"/>
    </source>
</evidence>
<dbReference type="InterPro" id="IPR029063">
    <property type="entry name" value="SAM-dependent_MTases_sf"/>
</dbReference>
<accession>A0A915PCZ5</accession>
<evidence type="ECO:0000256" key="8">
    <source>
        <dbReference type="ARBA" id="ARBA00022679"/>
    </source>
</evidence>
<dbReference type="EC" id="2.1.2.1" evidence="5"/>
<proteinExistence type="inferred from homology"/>
<dbReference type="InterPro" id="IPR015421">
    <property type="entry name" value="PyrdxlP-dep_Trfase_major"/>
</dbReference>
<dbReference type="InterPro" id="IPR049943">
    <property type="entry name" value="Ser_HO-MeTrfase-like"/>
</dbReference>
<evidence type="ECO:0000256" key="1">
    <source>
        <dbReference type="ARBA" id="ARBA00001933"/>
    </source>
</evidence>
<dbReference type="Gene3D" id="3.90.1150.10">
    <property type="entry name" value="Aspartate Aminotransferase, domain 1"/>
    <property type="match status" value="1"/>
</dbReference>
<evidence type="ECO:0000313" key="15">
    <source>
        <dbReference type="Proteomes" id="UP000887560"/>
    </source>
</evidence>
<dbReference type="GO" id="GO:0035999">
    <property type="term" value="P:tetrahydrofolate interconversion"/>
    <property type="evidence" value="ECO:0007669"/>
    <property type="project" value="InterPro"/>
</dbReference>
<comment type="pathway">
    <text evidence="3">One-carbon metabolism; tetrahydrofolate interconversion.</text>
</comment>
<comment type="function">
    <text evidence="2">Interconversion of serine and glycine.</text>
</comment>